<gene>
    <name evidence="1" type="ORF">J5U21_01456</name>
</gene>
<evidence type="ECO:0000313" key="1">
    <source>
        <dbReference type="EMBL" id="QXJ31805.1"/>
    </source>
</evidence>
<accession>A0A8F5BUT1</accession>
<evidence type="ECO:0000313" key="2">
    <source>
        <dbReference type="Proteomes" id="UP000693941"/>
    </source>
</evidence>
<reference evidence="1" key="1">
    <citation type="journal article" date="2021" name="Environ. Microbiol.">
        <title>New insights into the diversity and evolution of the archaeal mobilome from three complete genomes of Saccharolobus shibatae.</title>
        <authorList>
            <person name="Medvedeva S."/>
            <person name="Brandt D."/>
            <person name="Cvirkaite-Krupovic V."/>
            <person name="Liu Y."/>
            <person name="Severinov K."/>
            <person name="Ishino S."/>
            <person name="Ishino Y."/>
            <person name="Prangishvili D."/>
            <person name="Kalinowski J."/>
            <person name="Krupovic M."/>
        </authorList>
    </citation>
    <scope>NUCLEOTIDE SEQUENCE</scope>
    <source>
        <strain evidence="1">BEU9</strain>
    </source>
</reference>
<name>A0A8F5BUT1_9CREN</name>
<protein>
    <submittedName>
        <fullName evidence="1">Uncharacterized protein</fullName>
    </submittedName>
</protein>
<sequence>MPLTDLSLQQWEEKGYRITSMYIDPEKIPFFRLKRREKREIYLEETISFLKETIIIVKW</sequence>
<organism evidence="1 2">
    <name type="scientific">Saccharolobus shibatae</name>
    <dbReference type="NCBI Taxonomy" id="2286"/>
    <lineage>
        <taxon>Archaea</taxon>
        <taxon>Thermoproteota</taxon>
        <taxon>Thermoprotei</taxon>
        <taxon>Sulfolobales</taxon>
        <taxon>Sulfolobaceae</taxon>
        <taxon>Saccharolobus</taxon>
    </lineage>
</organism>
<dbReference type="Proteomes" id="UP000693941">
    <property type="component" value="Chromosome"/>
</dbReference>
<proteinExistence type="predicted"/>
<dbReference type="AlphaFoldDB" id="A0A8F5BUT1"/>
<dbReference type="EMBL" id="CP077715">
    <property type="protein sequence ID" value="QXJ31805.1"/>
    <property type="molecule type" value="Genomic_DNA"/>
</dbReference>